<dbReference type="FunCoup" id="A0A212FI28">
    <property type="interactions" value="12"/>
</dbReference>
<evidence type="ECO:0000313" key="12">
    <source>
        <dbReference type="EMBL" id="OWR53401.1"/>
    </source>
</evidence>
<dbReference type="GO" id="GO:0004984">
    <property type="term" value="F:olfactory receptor activity"/>
    <property type="evidence" value="ECO:0007669"/>
    <property type="project" value="InterPro"/>
</dbReference>
<keyword evidence="2" id="KW-1003">Cell membrane</keyword>
<evidence type="ECO:0000256" key="3">
    <source>
        <dbReference type="ARBA" id="ARBA00022606"/>
    </source>
</evidence>
<evidence type="ECO:0000256" key="6">
    <source>
        <dbReference type="ARBA" id="ARBA00022989"/>
    </source>
</evidence>
<dbReference type="GO" id="GO:0005886">
    <property type="term" value="C:plasma membrane"/>
    <property type="evidence" value="ECO:0007669"/>
    <property type="project" value="UniProtKB-SubCell"/>
</dbReference>
<evidence type="ECO:0000256" key="5">
    <source>
        <dbReference type="ARBA" id="ARBA00022725"/>
    </source>
</evidence>
<keyword evidence="7 10" id="KW-0472">Membrane</keyword>
<keyword evidence="4 10" id="KW-0812">Transmembrane</keyword>
<dbReference type="InterPro" id="IPR004117">
    <property type="entry name" value="7tm6_olfct_rcpt"/>
</dbReference>
<dbReference type="Proteomes" id="UP000007151">
    <property type="component" value="Unassembled WGS sequence"/>
</dbReference>
<dbReference type="KEGG" id="dpl:KGM_206384"/>
<reference evidence="12 13" key="1">
    <citation type="journal article" date="2011" name="Cell">
        <title>The monarch butterfly genome yields insights into long-distance migration.</title>
        <authorList>
            <person name="Zhan S."/>
            <person name="Merlin C."/>
            <person name="Boore J.L."/>
            <person name="Reppert S.M."/>
        </authorList>
    </citation>
    <scope>NUCLEOTIDE SEQUENCE [LARGE SCALE GENOMIC DNA]</scope>
    <source>
        <strain evidence="12">F-2</strain>
    </source>
</reference>
<feature type="transmembrane region" description="Helical" evidence="10">
    <location>
        <begin position="67"/>
        <end position="85"/>
    </location>
</feature>
<dbReference type="PANTHER" id="PTHR21137:SF35">
    <property type="entry name" value="ODORANT RECEPTOR 19A-RELATED"/>
    <property type="match status" value="1"/>
</dbReference>
<dbReference type="InParanoid" id="A0A212FI28"/>
<dbReference type="GO" id="GO:0005549">
    <property type="term" value="F:odorant binding"/>
    <property type="evidence" value="ECO:0007669"/>
    <property type="project" value="InterPro"/>
</dbReference>
<sequence>MTKLSRVMFLLLCHITSIAKQIVFHYDADRIQEMIEGFDDPIYNGESASALSLLRSTTLVARRLERAYAGCAILTCTLWLVFPVLHRLSGNPVHFAFWTGIDTDPPAMFVAVLLYSYYVTTLVGIANTTMDAFIATILFQCKTQLTILRLDFQTLPQRALIECQKNDLTYESALIKLFVKCFLHYRRVTETAALLQDIFGTAILVQFGIGGWILCMAAYKLVSLNVLSIEFASMTLFILCILTELFLYCYYGNELTVESELIVRSVYSMRWVSSPLRFQRLLLLLMLRVRRTLRPAAGRVIPLSLDTFVKILKSSYTFYAVLRQTK</sequence>
<keyword evidence="13" id="KW-1185">Reference proteome</keyword>
<feature type="chain" id="PRO_5012849403" evidence="11">
    <location>
        <begin position="20"/>
        <end position="326"/>
    </location>
</feature>
<dbReference type="PANTHER" id="PTHR21137">
    <property type="entry name" value="ODORANT RECEPTOR"/>
    <property type="match status" value="1"/>
</dbReference>
<organism evidence="12 13">
    <name type="scientific">Danaus plexippus plexippus</name>
    <dbReference type="NCBI Taxonomy" id="278856"/>
    <lineage>
        <taxon>Eukaryota</taxon>
        <taxon>Metazoa</taxon>
        <taxon>Ecdysozoa</taxon>
        <taxon>Arthropoda</taxon>
        <taxon>Hexapoda</taxon>
        <taxon>Insecta</taxon>
        <taxon>Pterygota</taxon>
        <taxon>Neoptera</taxon>
        <taxon>Endopterygota</taxon>
        <taxon>Lepidoptera</taxon>
        <taxon>Glossata</taxon>
        <taxon>Ditrysia</taxon>
        <taxon>Papilionoidea</taxon>
        <taxon>Nymphalidae</taxon>
        <taxon>Danainae</taxon>
        <taxon>Danaini</taxon>
        <taxon>Danaina</taxon>
        <taxon>Danaus</taxon>
        <taxon>Danaus</taxon>
    </lineage>
</organism>
<keyword evidence="5" id="KW-0552">Olfaction</keyword>
<feature type="signal peptide" evidence="11">
    <location>
        <begin position="1"/>
        <end position="19"/>
    </location>
</feature>
<gene>
    <name evidence="12" type="ORF">KGM_206384</name>
</gene>
<evidence type="ECO:0000256" key="2">
    <source>
        <dbReference type="ARBA" id="ARBA00022475"/>
    </source>
</evidence>
<feature type="transmembrane region" description="Helical" evidence="10">
    <location>
        <begin position="198"/>
        <end position="219"/>
    </location>
</feature>
<protein>
    <submittedName>
        <fullName evidence="12">Olfactory receptor</fullName>
    </submittedName>
</protein>
<accession>A0A212FI28</accession>
<evidence type="ECO:0000256" key="11">
    <source>
        <dbReference type="SAM" id="SignalP"/>
    </source>
</evidence>
<evidence type="ECO:0000256" key="7">
    <source>
        <dbReference type="ARBA" id="ARBA00023136"/>
    </source>
</evidence>
<feature type="transmembrane region" description="Helical" evidence="10">
    <location>
        <begin position="106"/>
        <end position="126"/>
    </location>
</feature>
<dbReference type="Pfam" id="PF02949">
    <property type="entry name" value="7tm_6"/>
    <property type="match status" value="1"/>
</dbReference>
<keyword evidence="6 10" id="KW-1133">Transmembrane helix</keyword>
<evidence type="ECO:0000256" key="10">
    <source>
        <dbReference type="SAM" id="Phobius"/>
    </source>
</evidence>
<keyword evidence="9" id="KW-0807">Transducer</keyword>
<evidence type="ECO:0000256" key="4">
    <source>
        <dbReference type="ARBA" id="ARBA00022692"/>
    </source>
</evidence>
<evidence type="ECO:0000256" key="9">
    <source>
        <dbReference type="ARBA" id="ARBA00023224"/>
    </source>
</evidence>
<keyword evidence="11" id="KW-0732">Signal</keyword>
<dbReference type="GO" id="GO:0007165">
    <property type="term" value="P:signal transduction"/>
    <property type="evidence" value="ECO:0007669"/>
    <property type="project" value="UniProtKB-KW"/>
</dbReference>
<keyword evidence="3" id="KW-0716">Sensory transduction</keyword>
<dbReference type="AlphaFoldDB" id="A0A212FI28"/>
<evidence type="ECO:0000256" key="1">
    <source>
        <dbReference type="ARBA" id="ARBA00004651"/>
    </source>
</evidence>
<evidence type="ECO:0000313" key="13">
    <source>
        <dbReference type="Proteomes" id="UP000007151"/>
    </source>
</evidence>
<dbReference type="EMBL" id="AGBW02008436">
    <property type="protein sequence ID" value="OWR53401.1"/>
    <property type="molecule type" value="Genomic_DNA"/>
</dbReference>
<comment type="subcellular location">
    <subcellularLocation>
        <location evidence="1">Cell membrane</location>
        <topology evidence="1">Multi-pass membrane protein</topology>
    </subcellularLocation>
</comment>
<dbReference type="eggNOG" id="ENOG502SV87">
    <property type="taxonomic scope" value="Eukaryota"/>
</dbReference>
<comment type="caution">
    <text evidence="12">The sequence shown here is derived from an EMBL/GenBank/DDBJ whole genome shotgun (WGS) entry which is preliminary data.</text>
</comment>
<name>A0A212FI28_DANPL</name>
<feature type="transmembrane region" description="Helical" evidence="10">
    <location>
        <begin position="231"/>
        <end position="251"/>
    </location>
</feature>
<evidence type="ECO:0000256" key="8">
    <source>
        <dbReference type="ARBA" id="ARBA00023170"/>
    </source>
</evidence>
<proteinExistence type="predicted"/>
<keyword evidence="8 12" id="KW-0675">Receptor</keyword>